<keyword evidence="3" id="KW-1185">Reference proteome</keyword>
<protein>
    <submittedName>
        <fullName evidence="1">Uncharacterized protein</fullName>
    </submittedName>
</protein>
<dbReference type="Proteomes" id="UP000663828">
    <property type="component" value="Unassembled WGS sequence"/>
</dbReference>
<dbReference type="EMBL" id="CAJNOR010000755">
    <property type="protein sequence ID" value="CAF0999562.1"/>
    <property type="molecule type" value="Genomic_DNA"/>
</dbReference>
<dbReference type="EMBL" id="CAJNOJ010000274">
    <property type="protein sequence ID" value="CAF1360429.1"/>
    <property type="molecule type" value="Genomic_DNA"/>
</dbReference>
<accession>A0A814GQ96</accession>
<organism evidence="1 3">
    <name type="scientific">Adineta ricciae</name>
    <name type="common">Rotifer</name>
    <dbReference type="NCBI Taxonomy" id="249248"/>
    <lineage>
        <taxon>Eukaryota</taxon>
        <taxon>Metazoa</taxon>
        <taxon>Spiralia</taxon>
        <taxon>Gnathifera</taxon>
        <taxon>Rotifera</taxon>
        <taxon>Eurotatoria</taxon>
        <taxon>Bdelloidea</taxon>
        <taxon>Adinetida</taxon>
        <taxon>Adinetidae</taxon>
        <taxon>Adineta</taxon>
    </lineage>
</organism>
<proteinExistence type="predicted"/>
<evidence type="ECO:0000313" key="1">
    <source>
        <dbReference type="EMBL" id="CAF0999562.1"/>
    </source>
</evidence>
<evidence type="ECO:0000313" key="2">
    <source>
        <dbReference type="EMBL" id="CAF1360429.1"/>
    </source>
</evidence>
<dbReference type="Proteomes" id="UP000663852">
    <property type="component" value="Unassembled WGS sequence"/>
</dbReference>
<reference evidence="1" key="1">
    <citation type="submission" date="2021-02" db="EMBL/GenBank/DDBJ databases">
        <authorList>
            <person name="Nowell W R."/>
        </authorList>
    </citation>
    <scope>NUCLEOTIDE SEQUENCE</scope>
</reference>
<dbReference type="OrthoDB" id="10055593at2759"/>
<dbReference type="AlphaFoldDB" id="A0A814GQ96"/>
<sequence>MYGRYGYGGYPSSYGTSFSEARSDAWINANIPGGVNSVLGERLDNFMGGNPNPTFGQVYGGEFGVNGYGGGYGYSRW</sequence>
<name>A0A814GQ96_ADIRI</name>
<evidence type="ECO:0000313" key="3">
    <source>
        <dbReference type="Proteomes" id="UP000663828"/>
    </source>
</evidence>
<gene>
    <name evidence="2" type="ORF">EDS130_LOCUS33789</name>
    <name evidence="1" type="ORF">XAT740_LOCUS13132</name>
</gene>
<comment type="caution">
    <text evidence="1">The sequence shown here is derived from an EMBL/GenBank/DDBJ whole genome shotgun (WGS) entry which is preliminary data.</text>
</comment>